<evidence type="ECO:0000313" key="3">
    <source>
        <dbReference type="Proteomes" id="UP000596049"/>
    </source>
</evidence>
<keyword evidence="1" id="KW-0472">Membrane</keyword>
<sequence>MDQIRNAINEMYKEGKFSHESHVKTFQKINQKTKRQTPLTPIILTVVVSGCLLISLKLMLSQNDFQSTTSAIIDSNLYPEKSGKFKDYSVLKRPWMVVGLASTVSLFIFALFALMKKWFWRVLLCIIIMIAILGNMSERIGYRVYVQNEAEIQNAIKWGPFHPNTVKMNDTITIQQYRIGYFSENGFQGISIFKHNGKGYALDFFIQSELDTMTAVYLKDIHYIVIPLLENHNIEKLIIDTDAERMEIAVDSNVAQLVSVPFKSEIATSQLVIHALDHEGKTYILYNDSKIFTY</sequence>
<dbReference type="EMBL" id="CP067341">
    <property type="protein sequence ID" value="QQP14588.1"/>
    <property type="molecule type" value="Genomic_DNA"/>
</dbReference>
<feature type="transmembrane region" description="Helical" evidence="1">
    <location>
        <begin position="42"/>
        <end position="60"/>
    </location>
</feature>
<protein>
    <submittedName>
        <fullName evidence="2">Uncharacterized protein</fullName>
    </submittedName>
</protein>
<accession>A0ABX7AX97</accession>
<proteinExistence type="predicted"/>
<keyword evidence="3" id="KW-1185">Reference proteome</keyword>
<evidence type="ECO:0000256" key="1">
    <source>
        <dbReference type="SAM" id="Phobius"/>
    </source>
</evidence>
<feature type="transmembrane region" description="Helical" evidence="1">
    <location>
        <begin position="118"/>
        <end position="136"/>
    </location>
</feature>
<gene>
    <name evidence="2" type="ORF">FJQ98_11600</name>
</gene>
<organism evidence="2 3">
    <name type="scientific">Lysinibacillus agricola</name>
    <dbReference type="NCBI Taxonomy" id="2590012"/>
    <lineage>
        <taxon>Bacteria</taxon>
        <taxon>Bacillati</taxon>
        <taxon>Bacillota</taxon>
        <taxon>Bacilli</taxon>
        <taxon>Bacillales</taxon>
        <taxon>Bacillaceae</taxon>
        <taxon>Lysinibacillus</taxon>
    </lineage>
</organism>
<name>A0ABX7AX97_9BACI</name>
<evidence type="ECO:0000313" key="2">
    <source>
        <dbReference type="EMBL" id="QQP14588.1"/>
    </source>
</evidence>
<dbReference type="Proteomes" id="UP000596049">
    <property type="component" value="Chromosome"/>
</dbReference>
<dbReference type="RefSeq" id="WP_053596961.1">
    <property type="nucleotide sequence ID" value="NZ_CP067341.1"/>
</dbReference>
<keyword evidence="1" id="KW-1133">Transmembrane helix</keyword>
<keyword evidence="1" id="KW-0812">Transmembrane</keyword>
<reference evidence="2 3" key="1">
    <citation type="submission" date="2020-01" db="EMBL/GenBank/DDBJ databases">
        <authorList>
            <person name="Liu G."/>
            <person name="Liu B."/>
        </authorList>
    </citation>
    <scope>NUCLEOTIDE SEQUENCE [LARGE SCALE GENOMIC DNA]</scope>
    <source>
        <strain evidence="2 3">FJAT-51161</strain>
    </source>
</reference>
<feature type="transmembrane region" description="Helical" evidence="1">
    <location>
        <begin position="94"/>
        <end position="112"/>
    </location>
</feature>